<dbReference type="Gene3D" id="1.20.910.10">
    <property type="entry name" value="Heme oxygenase-like"/>
    <property type="match status" value="1"/>
</dbReference>
<dbReference type="Proteomes" id="UP000738376">
    <property type="component" value="Unassembled WGS sequence"/>
</dbReference>
<dbReference type="PIRSF" id="PIRSF000343">
    <property type="entry name" value="Haem_Oase"/>
    <property type="match status" value="1"/>
</dbReference>
<evidence type="ECO:0000256" key="4">
    <source>
        <dbReference type="ARBA" id="ARBA00022723"/>
    </source>
</evidence>
<sequence length="243" mass="28172">MSHLANRLREGTQKSHTAAENTAFMKCFLKGIVETVPFRKLLANLYLVYSTLEEEFRRHQQHHIVGKLYFQELNRQQNLEQDLAFYYGENWRSEIVPLKAGQAYVDRLKEISNTDPALLIAHSYTRYMGDLSGGQALKHIVRSALDLPDEHGTTFYEFDQLPTLEAKRDFKDKYRQALDSLEVDEETVERIVEEANYAFTLNRNVVDELEADVRAVIDPHVFELLTKQDRVGSTERRGHPVTV</sequence>
<evidence type="ECO:0000256" key="5">
    <source>
        <dbReference type="ARBA" id="ARBA00023002"/>
    </source>
</evidence>
<keyword evidence="3" id="KW-0349">Heme</keyword>
<evidence type="ECO:0000256" key="1">
    <source>
        <dbReference type="ARBA" id="ARBA00006134"/>
    </source>
</evidence>
<protein>
    <recommendedName>
        <fullName evidence="2">heme oxygenase (biliverdin-producing)</fullName>
        <ecNumber evidence="2">1.14.14.18</ecNumber>
    </recommendedName>
</protein>
<keyword evidence="5" id="KW-0560">Oxidoreductase</keyword>
<dbReference type="PRINTS" id="PR00088">
    <property type="entry name" value="HAEMOXYGNASE"/>
</dbReference>
<dbReference type="PANTHER" id="PTHR10720">
    <property type="entry name" value="HEME OXYGENASE"/>
    <property type="match status" value="1"/>
</dbReference>
<dbReference type="InterPro" id="IPR016053">
    <property type="entry name" value="Haem_Oase-like"/>
</dbReference>
<evidence type="ECO:0000256" key="3">
    <source>
        <dbReference type="ARBA" id="ARBA00022617"/>
    </source>
</evidence>
<comment type="catalytic activity">
    <reaction evidence="7">
        <text>heme b + 3 reduced [NADPH--hemoprotein reductase] + 3 O2 = biliverdin IXalpha + CO + Fe(2+) + 3 oxidized [NADPH--hemoprotein reductase] + 3 H2O + H(+)</text>
        <dbReference type="Rhea" id="RHEA:21764"/>
        <dbReference type="Rhea" id="RHEA-COMP:11964"/>
        <dbReference type="Rhea" id="RHEA-COMP:11965"/>
        <dbReference type="ChEBI" id="CHEBI:15377"/>
        <dbReference type="ChEBI" id="CHEBI:15378"/>
        <dbReference type="ChEBI" id="CHEBI:15379"/>
        <dbReference type="ChEBI" id="CHEBI:17245"/>
        <dbReference type="ChEBI" id="CHEBI:29033"/>
        <dbReference type="ChEBI" id="CHEBI:57618"/>
        <dbReference type="ChEBI" id="CHEBI:57991"/>
        <dbReference type="ChEBI" id="CHEBI:58210"/>
        <dbReference type="ChEBI" id="CHEBI:60344"/>
        <dbReference type="EC" id="1.14.14.18"/>
    </reaction>
</comment>
<evidence type="ECO:0000313" key="9">
    <source>
        <dbReference type="Proteomes" id="UP000738376"/>
    </source>
</evidence>
<dbReference type="InterPro" id="IPR002051">
    <property type="entry name" value="Haem_Oase"/>
</dbReference>
<dbReference type="SUPFAM" id="SSF48613">
    <property type="entry name" value="Heme oxygenase-like"/>
    <property type="match status" value="1"/>
</dbReference>
<evidence type="ECO:0000313" key="8">
    <source>
        <dbReference type="EMBL" id="NMF58448.1"/>
    </source>
</evidence>
<dbReference type="EMBL" id="JAAVJL010000001">
    <property type="protein sequence ID" value="NMF58448.1"/>
    <property type="molecule type" value="Genomic_DNA"/>
</dbReference>
<dbReference type="PROSITE" id="PS00593">
    <property type="entry name" value="HEME_OXYGENASE"/>
    <property type="match status" value="1"/>
</dbReference>
<dbReference type="InterPro" id="IPR018207">
    <property type="entry name" value="Haem_oxygenase_CS"/>
</dbReference>
<evidence type="ECO:0000256" key="6">
    <source>
        <dbReference type="ARBA" id="ARBA00023004"/>
    </source>
</evidence>
<comment type="similarity">
    <text evidence="1">Belongs to the heme oxygenase family.</text>
</comment>
<keyword evidence="9" id="KW-1185">Reference proteome</keyword>
<dbReference type="Pfam" id="PF01126">
    <property type="entry name" value="Heme_oxygenase"/>
    <property type="match status" value="1"/>
</dbReference>
<evidence type="ECO:0000256" key="7">
    <source>
        <dbReference type="ARBA" id="ARBA00048328"/>
    </source>
</evidence>
<gene>
    <name evidence="8" type="ORF">HC246_10545</name>
</gene>
<organism evidence="8 9">
    <name type="scientific">Pseudanabaena yagii GIHE-NHR1</name>
    <dbReference type="NCBI Taxonomy" id="2722753"/>
    <lineage>
        <taxon>Bacteria</taxon>
        <taxon>Bacillati</taxon>
        <taxon>Cyanobacteriota</taxon>
        <taxon>Cyanophyceae</taxon>
        <taxon>Pseudanabaenales</taxon>
        <taxon>Pseudanabaenaceae</taxon>
        <taxon>Pseudanabaena</taxon>
        <taxon>Pseudanabaena yagii</taxon>
    </lineage>
</organism>
<keyword evidence="4" id="KW-0479">Metal-binding</keyword>
<name>A0ABX1LQQ0_9CYAN</name>
<reference evidence="8 9" key="1">
    <citation type="submission" date="2020-03" db="EMBL/GenBank/DDBJ databases">
        <title>Draft Genome Sequence of 2-Methylisoborneol Producing Pseudanabaena yagii Strain GIHE-NHR1 Isolated from North Han River in South Korea.</title>
        <authorList>
            <person name="Jeong J."/>
        </authorList>
    </citation>
    <scope>NUCLEOTIDE SEQUENCE [LARGE SCALE GENOMIC DNA]</scope>
    <source>
        <strain evidence="8 9">GIHE-NHR1</strain>
    </source>
</reference>
<keyword evidence="6" id="KW-0408">Iron</keyword>
<accession>A0ABX1LQQ0</accession>
<dbReference type="InterPro" id="IPR016084">
    <property type="entry name" value="Haem_Oase-like_multi-hlx"/>
</dbReference>
<dbReference type="CDD" id="cd19165">
    <property type="entry name" value="HemeO"/>
    <property type="match status" value="1"/>
</dbReference>
<dbReference type="EC" id="1.14.14.18" evidence="2"/>
<proteinExistence type="inferred from homology"/>
<evidence type="ECO:0000256" key="2">
    <source>
        <dbReference type="ARBA" id="ARBA00012360"/>
    </source>
</evidence>
<comment type="caution">
    <text evidence="8">The sequence shown here is derived from an EMBL/GenBank/DDBJ whole genome shotgun (WGS) entry which is preliminary data.</text>
</comment>
<dbReference type="PANTHER" id="PTHR10720:SF0">
    <property type="entry name" value="HEME OXYGENASE"/>
    <property type="match status" value="1"/>
</dbReference>
<dbReference type="RefSeq" id="WP_169363352.1">
    <property type="nucleotide sequence ID" value="NZ_JAAVJL010000001.1"/>
</dbReference>